<dbReference type="Gene3D" id="3.30.565.10">
    <property type="entry name" value="Histidine kinase-like ATPase, C-terminal domain"/>
    <property type="match status" value="1"/>
</dbReference>
<feature type="transmembrane region" description="Helical" evidence="1">
    <location>
        <begin position="51"/>
        <end position="71"/>
    </location>
</feature>
<feature type="transmembrane region" description="Helical" evidence="1">
    <location>
        <begin position="80"/>
        <end position="97"/>
    </location>
</feature>
<name>A0A8J2XPY9_9BACT</name>
<evidence type="ECO:0000256" key="1">
    <source>
        <dbReference type="SAM" id="Phobius"/>
    </source>
</evidence>
<reference evidence="3" key="1">
    <citation type="journal article" date="2014" name="Int. J. Syst. Evol. Microbiol.">
        <title>Complete genome sequence of Corynebacterium casei LMG S-19264T (=DSM 44701T), isolated from a smear-ripened cheese.</title>
        <authorList>
            <consortium name="US DOE Joint Genome Institute (JGI-PGF)"/>
            <person name="Walter F."/>
            <person name="Albersmeier A."/>
            <person name="Kalinowski J."/>
            <person name="Ruckert C."/>
        </authorList>
    </citation>
    <scope>NUCLEOTIDE SEQUENCE</scope>
    <source>
        <strain evidence="3">CGMCC 1.15448</strain>
    </source>
</reference>
<comment type="caution">
    <text evidence="3">The sequence shown here is derived from an EMBL/GenBank/DDBJ whole genome shotgun (WGS) entry which is preliminary data.</text>
</comment>
<evidence type="ECO:0000313" key="3">
    <source>
        <dbReference type="EMBL" id="GGA83202.1"/>
    </source>
</evidence>
<dbReference type="PANTHER" id="PTHR34220:SF7">
    <property type="entry name" value="SENSOR HISTIDINE KINASE YPDA"/>
    <property type="match status" value="1"/>
</dbReference>
<keyword evidence="4" id="KW-1185">Reference proteome</keyword>
<feature type="transmembrane region" description="Helical" evidence="1">
    <location>
        <begin position="128"/>
        <end position="150"/>
    </location>
</feature>
<keyword evidence="3" id="KW-0418">Kinase</keyword>
<sequence length="358" mass="41517">MVIGTRVKKLTVQIVIHLAAWLCFLMLPFIFYPRPAQMDVSFFTERYFTNFFIVNNLFIIAFYYCNTYLFIPRLFDNKKFIVYTIIILGLMIFYGLMPRIYHTLFGSIQPNAAPPPNRPPGPPRNRPILSAGNILFFLLVFVFSTGVKVINQWLRSEQRTKEIANEKLKAELSFLKAQINPHFLFNTLNNIYALASAQSEQTAPAIMKLSSIMRYVLTEARNDLVPLEKEIQFTSHYIELQKMRLTDKTIIDFTVLGDPMGRQIAPLLLLPFVENAFKYGISTRERSPITILLEIKRDSLYFSVCNQKHPNTMLRVSDNTGIGISNTKRRLDLFYEDRYALDIDDKTHDFSVKLKIPV</sequence>
<dbReference type="Pfam" id="PF06580">
    <property type="entry name" value="His_kinase"/>
    <property type="match status" value="1"/>
</dbReference>
<evidence type="ECO:0000259" key="2">
    <source>
        <dbReference type="Pfam" id="PF06580"/>
    </source>
</evidence>
<dbReference type="GO" id="GO:0016020">
    <property type="term" value="C:membrane"/>
    <property type="evidence" value="ECO:0007669"/>
    <property type="project" value="InterPro"/>
</dbReference>
<keyword evidence="1" id="KW-1133">Transmembrane helix</keyword>
<gene>
    <name evidence="3" type="ORF">GCM10011511_02790</name>
</gene>
<dbReference type="InterPro" id="IPR036890">
    <property type="entry name" value="HATPase_C_sf"/>
</dbReference>
<proteinExistence type="predicted"/>
<dbReference type="GO" id="GO:0000155">
    <property type="term" value="F:phosphorelay sensor kinase activity"/>
    <property type="evidence" value="ECO:0007669"/>
    <property type="project" value="InterPro"/>
</dbReference>
<dbReference type="InterPro" id="IPR050640">
    <property type="entry name" value="Bact_2-comp_sensor_kinase"/>
</dbReference>
<dbReference type="PANTHER" id="PTHR34220">
    <property type="entry name" value="SENSOR HISTIDINE KINASE YPDA"/>
    <property type="match status" value="1"/>
</dbReference>
<feature type="domain" description="Signal transduction histidine kinase internal region" evidence="2">
    <location>
        <begin position="170"/>
        <end position="248"/>
    </location>
</feature>
<dbReference type="Proteomes" id="UP000607559">
    <property type="component" value="Unassembled WGS sequence"/>
</dbReference>
<feature type="transmembrane region" description="Helical" evidence="1">
    <location>
        <begin position="12"/>
        <end position="31"/>
    </location>
</feature>
<dbReference type="EMBL" id="BMJC01000001">
    <property type="protein sequence ID" value="GGA83202.1"/>
    <property type="molecule type" value="Genomic_DNA"/>
</dbReference>
<protein>
    <submittedName>
        <fullName evidence="3">Sensor histidine kinase</fullName>
    </submittedName>
</protein>
<dbReference type="SUPFAM" id="SSF55874">
    <property type="entry name" value="ATPase domain of HSP90 chaperone/DNA topoisomerase II/histidine kinase"/>
    <property type="match status" value="1"/>
</dbReference>
<keyword evidence="1" id="KW-0472">Membrane</keyword>
<keyword evidence="3" id="KW-0808">Transferase</keyword>
<dbReference type="InterPro" id="IPR010559">
    <property type="entry name" value="Sig_transdc_His_kin_internal"/>
</dbReference>
<reference evidence="3" key="2">
    <citation type="submission" date="2020-09" db="EMBL/GenBank/DDBJ databases">
        <authorList>
            <person name="Sun Q."/>
            <person name="Zhou Y."/>
        </authorList>
    </citation>
    <scope>NUCLEOTIDE SEQUENCE</scope>
    <source>
        <strain evidence="3">CGMCC 1.15448</strain>
    </source>
</reference>
<evidence type="ECO:0000313" key="4">
    <source>
        <dbReference type="Proteomes" id="UP000607559"/>
    </source>
</evidence>
<accession>A0A8J2XPY9</accession>
<organism evidence="3 4">
    <name type="scientific">Puia dinghuensis</name>
    <dbReference type="NCBI Taxonomy" id="1792502"/>
    <lineage>
        <taxon>Bacteria</taxon>
        <taxon>Pseudomonadati</taxon>
        <taxon>Bacteroidota</taxon>
        <taxon>Chitinophagia</taxon>
        <taxon>Chitinophagales</taxon>
        <taxon>Chitinophagaceae</taxon>
        <taxon>Puia</taxon>
    </lineage>
</organism>
<dbReference type="AlphaFoldDB" id="A0A8J2XPY9"/>
<keyword evidence="1" id="KW-0812">Transmembrane</keyword>